<evidence type="ECO:0000313" key="4">
    <source>
        <dbReference type="EMBL" id="SUD47699.1"/>
    </source>
</evidence>
<accession>A0A379JGD4</accession>
<dbReference type="OrthoDB" id="338143at2"/>
<dbReference type="GO" id="GO:0005576">
    <property type="term" value="C:extracellular region"/>
    <property type="evidence" value="ECO:0007669"/>
    <property type="project" value="TreeGrafter"/>
</dbReference>
<protein>
    <submittedName>
        <fullName evidence="4">Virulence factor Mce family protein</fullName>
    </submittedName>
</protein>
<dbReference type="STRING" id="1406858.GCA_000710895_02003"/>
<evidence type="ECO:0000259" key="2">
    <source>
        <dbReference type="Pfam" id="PF02470"/>
    </source>
</evidence>
<organism evidence="4 5">
    <name type="scientific">Nocardia otitidiscaviarum</name>
    <dbReference type="NCBI Taxonomy" id="1823"/>
    <lineage>
        <taxon>Bacteria</taxon>
        <taxon>Bacillati</taxon>
        <taxon>Actinomycetota</taxon>
        <taxon>Actinomycetes</taxon>
        <taxon>Mycobacteriales</taxon>
        <taxon>Nocardiaceae</taxon>
        <taxon>Nocardia</taxon>
    </lineage>
</organism>
<dbReference type="EMBL" id="UGRY01000003">
    <property type="protein sequence ID" value="SUD47699.1"/>
    <property type="molecule type" value="Genomic_DNA"/>
</dbReference>
<evidence type="ECO:0000256" key="1">
    <source>
        <dbReference type="SAM" id="Phobius"/>
    </source>
</evidence>
<dbReference type="InterPro" id="IPR024516">
    <property type="entry name" value="Mce_C"/>
</dbReference>
<reference evidence="4 5" key="1">
    <citation type="submission" date="2018-06" db="EMBL/GenBank/DDBJ databases">
        <authorList>
            <consortium name="Pathogen Informatics"/>
            <person name="Doyle S."/>
        </authorList>
    </citation>
    <scope>NUCLEOTIDE SEQUENCE [LARGE SCALE GENOMIC DNA]</scope>
    <source>
        <strain evidence="4 5">NCTC1934</strain>
    </source>
</reference>
<dbReference type="InterPro" id="IPR052336">
    <property type="entry name" value="MlaD_Phospholipid_Transporter"/>
</dbReference>
<dbReference type="Proteomes" id="UP000255467">
    <property type="component" value="Unassembled WGS sequence"/>
</dbReference>
<feature type="domain" description="Mce/MlaD" evidence="2">
    <location>
        <begin position="37"/>
        <end position="111"/>
    </location>
</feature>
<dbReference type="PANTHER" id="PTHR33371:SF17">
    <property type="entry name" value="MCE-FAMILY PROTEIN MCE1B"/>
    <property type="match status" value="1"/>
</dbReference>
<dbReference type="GO" id="GO:0051701">
    <property type="term" value="P:biological process involved in interaction with host"/>
    <property type="evidence" value="ECO:0007669"/>
    <property type="project" value="TreeGrafter"/>
</dbReference>
<feature type="domain" description="Mammalian cell entry C-terminal" evidence="3">
    <location>
        <begin position="117"/>
        <end position="236"/>
    </location>
</feature>
<keyword evidence="1" id="KW-0472">Membrane</keyword>
<dbReference type="AlphaFoldDB" id="A0A379JGD4"/>
<dbReference type="Pfam" id="PF02470">
    <property type="entry name" value="MlaD"/>
    <property type="match status" value="1"/>
</dbReference>
<evidence type="ECO:0000313" key="5">
    <source>
        <dbReference type="Proteomes" id="UP000255467"/>
    </source>
</evidence>
<sequence length="335" mass="35688">MSKTLRFAWRTTAFGAVMTVLLVAVIQLIQRPVPGPTERFTALFTDASGLYAGADVRMYGLAVGKVRTVELDGTLARVDFTVRQDQPIDRDARVAIRYQSLAGQRYLDVRQPEQTTDPLPGGTTIDTAHTIPSFDITALFNGLQPVLAEISPDAVNQFAESMLAVLDGDGAGPGPVLDAIERIGAYVGDRQMVISTLVRNLRQMSDTLAGRSPHMITAITELTAVFATLEQHLHGIVDYAESMPALLRPLDDLAARLGLSPGTNADLDRLLRAALPDPEAAREVLSRLPGLLQTLDTLAAAAVVPTAAACGNGPAPVPAPLAILIAGQRITVCQR</sequence>
<dbReference type="Pfam" id="PF11887">
    <property type="entry name" value="Mce4_CUP1"/>
    <property type="match status" value="1"/>
</dbReference>
<name>A0A379JGD4_9NOCA</name>
<dbReference type="NCBIfam" id="TIGR00996">
    <property type="entry name" value="Mtu_fam_mce"/>
    <property type="match status" value="1"/>
</dbReference>
<dbReference type="RefSeq" id="WP_039819322.1">
    <property type="nucleotide sequence ID" value="NZ_UGRY01000003.1"/>
</dbReference>
<feature type="transmembrane region" description="Helical" evidence="1">
    <location>
        <begin position="7"/>
        <end position="29"/>
    </location>
</feature>
<keyword evidence="1" id="KW-0812">Transmembrane</keyword>
<dbReference type="InterPro" id="IPR005693">
    <property type="entry name" value="Mce"/>
</dbReference>
<gene>
    <name evidence="4" type="ORF">NCTC1934_05020</name>
</gene>
<keyword evidence="5" id="KW-1185">Reference proteome</keyword>
<dbReference type="InterPro" id="IPR003399">
    <property type="entry name" value="Mce/MlaD"/>
</dbReference>
<keyword evidence="1" id="KW-1133">Transmembrane helix</keyword>
<evidence type="ECO:0000259" key="3">
    <source>
        <dbReference type="Pfam" id="PF11887"/>
    </source>
</evidence>
<proteinExistence type="predicted"/>
<dbReference type="PANTHER" id="PTHR33371">
    <property type="entry name" value="INTERMEMBRANE PHOSPHOLIPID TRANSPORT SYSTEM BINDING PROTEIN MLAD-RELATED"/>
    <property type="match status" value="1"/>
</dbReference>